<keyword evidence="2" id="KW-0808">Transferase</keyword>
<accession>A0A327WMF6</accession>
<dbReference type="Pfam" id="PF01636">
    <property type="entry name" value="APH"/>
    <property type="match status" value="1"/>
</dbReference>
<evidence type="ECO:0000313" key="3">
    <source>
        <dbReference type="Proteomes" id="UP000248790"/>
    </source>
</evidence>
<dbReference type="AlphaFoldDB" id="A0A327WMF6"/>
<dbReference type="Proteomes" id="UP000248790">
    <property type="component" value="Unassembled WGS sequence"/>
</dbReference>
<sequence length="104" mass="11188">MHGDLYAGHILAAKNGAISGIIDWSEGQVSDPSIDFSGHLSVFGEESLKELLSEYKKLGGMVWEGMFEQTVERHAAAPLLYGLFAIATNSDTHIEAAKVQLGLV</sequence>
<dbReference type="SUPFAM" id="SSF56112">
    <property type="entry name" value="Protein kinase-like (PK-like)"/>
    <property type="match status" value="1"/>
</dbReference>
<dbReference type="Gene3D" id="3.90.1200.10">
    <property type="match status" value="1"/>
</dbReference>
<reference evidence="2 3" key="1">
    <citation type="submission" date="2018-06" db="EMBL/GenBank/DDBJ databases">
        <title>Genomic Encyclopedia of Archaeal and Bacterial Type Strains, Phase II (KMG-II): from individual species to whole genera.</title>
        <authorList>
            <person name="Goeker M."/>
        </authorList>
    </citation>
    <scope>NUCLEOTIDE SEQUENCE [LARGE SCALE GENOMIC DNA]</scope>
    <source>
        <strain evidence="2 3">DSM 21851</strain>
    </source>
</reference>
<protein>
    <submittedName>
        <fullName evidence="2">Macrolide phosphotransferase</fullName>
    </submittedName>
</protein>
<gene>
    <name evidence="2" type="ORF">LX87_04705</name>
</gene>
<dbReference type="EMBL" id="QLMC01000006">
    <property type="protein sequence ID" value="RAJ93193.1"/>
    <property type="molecule type" value="Genomic_DNA"/>
</dbReference>
<evidence type="ECO:0000313" key="2">
    <source>
        <dbReference type="EMBL" id="RAJ93193.1"/>
    </source>
</evidence>
<proteinExistence type="predicted"/>
<comment type="caution">
    <text evidence="2">The sequence shown here is derived from an EMBL/GenBank/DDBJ whole genome shotgun (WGS) entry which is preliminary data.</text>
</comment>
<dbReference type="GO" id="GO:0016740">
    <property type="term" value="F:transferase activity"/>
    <property type="evidence" value="ECO:0007669"/>
    <property type="project" value="UniProtKB-KW"/>
</dbReference>
<dbReference type="InterPro" id="IPR002575">
    <property type="entry name" value="Aminoglycoside_PTrfase"/>
</dbReference>
<dbReference type="InterPro" id="IPR011009">
    <property type="entry name" value="Kinase-like_dom_sf"/>
</dbReference>
<organism evidence="2 3">
    <name type="scientific">Larkinella arboricola</name>
    <dbReference type="NCBI Taxonomy" id="643671"/>
    <lineage>
        <taxon>Bacteria</taxon>
        <taxon>Pseudomonadati</taxon>
        <taxon>Bacteroidota</taxon>
        <taxon>Cytophagia</taxon>
        <taxon>Cytophagales</taxon>
        <taxon>Spirosomataceae</taxon>
        <taxon>Larkinella</taxon>
    </lineage>
</organism>
<feature type="domain" description="Aminoglycoside phosphotransferase" evidence="1">
    <location>
        <begin position="1"/>
        <end position="60"/>
    </location>
</feature>
<evidence type="ECO:0000259" key="1">
    <source>
        <dbReference type="Pfam" id="PF01636"/>
    </source>
</evidence>
<name>A0A327WMF6_LARAB</name>
<keyword evidence="3" id="KW-1185">Reference proteome</keyword>